<reference evidence="1 2" key="1">
    <citation type="submission" date="2018-09" db="EMBL/GenBank/DDBJ databases">
        <title>YIM 75507 draft genome.</title>
        <authorList>
            <person name="Tang S."/>
            <person name="Feng Y."/>
        </authorList>
    </citation>
    <scope>NUCLEOTIDE SEQUENCE [LARGE SCALE GENOMIC DNA]</scope>
    <source>
        <strain evidence="1 2">YIM 75507</strain>
    </source>
</reference>
<comment type="caution">
    <text evidence="1">The sequence shown here is derived from an EMBL/GenBank/DDBJ whole genome shotgun (WGS) entry which is preliminary data.</text>
</comment>
<dbReference type="Proteomes" id="UP000265768">
    <property type="component" value="Unassembled WGS sequence"/>
</dbReference>
<gene>
    <name evidence="1" type="ORF">D5H75_38225</name>
</gene>
<evidence type="ECO:0000313" key="2">
    <source>
        <dbReference type="Proteomes" id="UP000265768"/>
    </source>
</evidence>
<name>A0A3A4A7S2_9ACTN</name>
<keyword evidence="2" id="KW-1185">Reference proteome</keyword>
<accession>A0A3A4A7S2</accession>
<dbReference type="AlphaFoldDB" id="A0A3A4A7S2"/>
<protein>
    <submittedName>
        <fullName evidence="1">Uncharacterized protein</fullName>
    </submittedName>
</protein>
<proteinExistence type="predicted"/>
<sequence length="104" mass="11636">MVHPLCSKDPLGDAVAWLYERRYPSDPMLDYPWGLEDAVRAVAETYRTLGPGPEYQRLAWNALHGERACTSSALTGFTASAELRELTARVDALVHLVTSDDDEW</sequence>
<dbReference type="EMBL" id="QZEY01000027">
    <property type="protein sequence ID" value="RJL21056.1"/>
    <property type="molecule type" value="Genomic_DNA"/>
</dbReference>
<evidence type="ECO:0000313" key="1">
    <source>
        <dbReference type="EMBL" id="RJL21056.1"/>
    </source>
</evidence>
<organism evidence="1 2">
    <name type="scientific">Bailinhaonella thermotolerans</name>
    <dbReference type="NCBI Taxonomy" id="1070861"/>
    <lineage>
        <taxon>Bacteria</taxon>
        <taxon>Bacillati</taxon>
        <taxon>Actinomycetota</taxon>
        <taxon>Actinomycetes</taxon>
        <taxon>Streptosporangiales</taxon>
        <taxon>Streptosporangiaceae</taxon>
        <taxon>Bailinhaonella</taxon>
    </lineage>
</organism>
<dbReference type="RefSeq" id="WP_119931517.1">
    <property type="nucleotide sequence ID" value="NZ_QZEY01000027.1"/>
</dbReference>